<evidence type="ECO:0000256" key="1">
    <source>
        <dbReference type="SAM" id="MobiDB-lite"/>
    </source>
</evidence>
<evidence type="ECO:0000313" key="2">
    <source>
        <dbReference type="EMBL" id="CAB4324251.1"/>
    </source>
</evidence>
<feature type="compositionally biased region" description="Polar residues" evidence="1">
    <location>
        <begin position="42"/>
        <end position="52"/>
    </location>
</feature>
<dbReference type="InterPro" id="IPR038695">
    <property type="entry name" value="Saro_0823-like_sf"/>
</dbReference>
<dbReference type="Pfam" id="PF02643">
    <property type="entry name" value="DUF192"/>
    <property type="match status" value="1"/>
</dbReference>
<dbReference type="PANTHER" id="PTHR37953:SF1">
    <property type="entry name" value="UPF0127 PROTEIN MJ1496"/>
    <property type="match status" value="1"/>
</dbReference>
<gene>
    <name evidence="2" type="ORF">UFOPK1392_02016</name>
    <name evidence="3" type="ORF">UFOPK3733_01213</name>
</gene>
<organism evidence="2">
    <name type="scientific">freshwater metagenome</name>
    <dbReference type="NCBI Taxonomy" id="449393"/>
    <lineage>
        <taxon>unclassified sequences</taxon>
        <taxon>metagenomes</taxon>
        <taxon>ecological metagenomes</taxon>
    </lineage>
</organism>
<reference evidence="2" key="1">
    <citation type="submission" date="2020-05" db="EMBL/GenBank/DDBJ databases">
        <authorList>
            <person name="Chiriac C."/>
            <person name="Salcher M."/>
            <person name="Ghai R."/>
            <person name="Kavagutti S V."/>
        </authorList>
    </citation>
    <scope>NUCLEOTIDE SEQUENCE</scope>
</reference>
<accession>A0A6J5YIF2</accession>
<dbReference type="InterPro" id="IPR003795">
    <property type="entry name" value="DUF192"/>
</dbReference>
<dbReference type="Gene3D" id="2.60.120.1140">
    <property type="entry name" value="Protein of unknown function DUF192"/>
    <property type="match status" value="1"/>
</dbReference>
<feature type="compositionally biased region" description="Low complexity" evidence="1">
    <location>
        <begin position="32"/>
        <end position="41"/>
    </location>
</feature>
<sequence length="222" mass="22505">MTIGAPAPRVLLAGAMVAAFVLLVGCGSAGSSQSAAASTSTIRSTVPSTTTPIDVAPGTVLPSVPDSRSPDSALVAPTGFRAVTVLVTRADGSTEQHCVWIADDEASQEQGLMGVTDPELGGRAGMVFSFPTDIRAGFWMKNTLLPLSIAWFNADGGFVSSADMQPCPAGTRICSSYSAKGPYRTAIEVPLGGLESLGLVVGSRMVIGDACDQSPLGASPAT</sequence>
<protein>
    <submittedName>
        <fullName evidence="2">Unannotated protein</fullName>
    </submittedName>
</protein>
<proteinExistence type="predicted"/>
<dbReference type="AlphaFoldDB" id="A0A6J5YIF2"/>
<dbReference type="EMBL" id="CAEMXZ010000121">
    <property type="protein sequence ID" value="CAB4324251.1"/>
    <property type="molecule type" value="Genomic_DNA"/>
</dbReference>
<dbReference type="EMBL" id="CAFBNC010000057">
    <property type="protein sequence ID" value="CAB4939724.1"/>
    <property type="molecule type" value="Genomic_DNA"/>
</dbReference>
<dbReference type="PANTHER" id="PTHR37953">
    <property type="entry name" value="UPF0127 PROTEIN MJ1496"/>
    <property type="match status" value="1"/>
</dbReference>
<feature type="region of interest" description="Disordered" evidence="1">
    <location>
        <begin position="32"/>
        <end position="70"/>
    </location>
</feature>
<name>A0A6J5YIF2_9ZZZZ</name>
<evidence type="ECO:0000313" key="3">
    <source>
        <dbReference type="EMBL" id="CAB4939724.1"/>
    </source>
</evidence>